<organism evidence="1 2">
    <name type="scientific">Vararia minispora EC-137</name>
    <dbReference type="NCBI Taxonomy" id="1314806"/>
    <lineage>
        <taxon>Eukaryota</taxon>
        <taxon>Fungi</taxon>
        <taxon>Dikarya</taxon>
        <taxon>Basidiomycota</taxon>
        <taxon>Agaricomycotina</taxon>
        <taxon>Agaricomycetes</taxon>
        <taxon>Russulales</taxon>
        <taxon>Lachnocladiaceae</taxon>
        <taxon>Vararia</taxon>
    </lineage>
</organism>
<proteinExistence type="predicted"/>
<evidence type="ECO:0000313" key="2">
    <source>
        <dbReference type="Proteomes" id="UP000814128"/>
    </source>
</evidence>
<sequence length="415" mass="47081">MPGTSFCASCRRVRYCSKQCQERAWTRHIFSCKPGISIKTAYILARAVSADLLPSDVQTRIDYGFTNALTWKQESNLLGIYAGLIKYMNISPRVIHGWRVRGVLVQEIINAYEGIPASSRGGYYPQFLQNTHFLHVNRAQLDGRIKLTHFKRAAWAFLGQSLSSSDGEIGVYFRTLPTRAKQCFLFYGSLCAQEYPGPGRIWVGFGFCAAKDLHEEHQLARDYYQLIHLCTFDEFCSATSSCSLPDLFEAHGITSSLELLNKVCRSARESVWDLKEYITLVYEYGIDADAEPVLPIPSIFMDYGFMNCTDAKEEKMLQELYKKYLSLSMTDPLELHNASISGTLYRCKRYMKLQPKELYMRLLRNPYPLAFPDPESSSPVYCSPDNPSRDGSTGVPSSFRLTASDIRGILGIRPH</sequence>
<keyword evidence="2" id="KW-1185">Reference proteome</keyword>
<dbReference type="EMBL" id="MU273572">
    <property type="protein sequence ID" value="KAI0031652.1"/>
    <property type="molecule type" value="Genomic_DNA"/>
</dbReference>
<reference evidence="1" key="1">
    <citation type="submission" date="2021-02" db="EMBL/GenBank/DDBJ databases">
        <authorList>
            <consortium name="DOE Joint Genome Institute"/>
            <person name="Ahrendt S."/>
            <person name="Looney B.P."/>
            <person name="Miyauchi S."/>
            <person name="Morin E."/>
            <person name="Drula E."/>
            <person name="Courty P.E."/>
            <person name="Chicoki N."/>
            <person name="Fauchery L."/>
            <person name="Kohler A."/>
            <person name="Kuo A."/>
            <person name="Labutti K."/>
            <person name="Pangilinan J."/>
            <person name="Lipzen A."/>
            <person name="Riley R."/>
            <person name="Andreopoulos W."/>
            <person name="He G."/>
            <person name="Johnson J."/>
            <person name="Barry K.W."/>
            <person name="Grigoriev I.V."/>
            <person name="Nagy L."/>
            <person name="Hibbett D."/>
            <person name="Henrissat B."/>
            <person name="Matheny P.B."/>
            <person name="Labbe J."/>
            <person name="Martin F."/>
        </authorList>
    </citation>
    <scope>NUCLEOTIDE SEQUENCE</scope>
    <source>
        <strain evidence="1">EC-137</strain>
    </source>
</reference>
<reference evidence="1" key="2">
    <citation type="journal article" date="2022" name="New Phytol.">
        <title>Evolutionary transition to the ectomycorrhizal habit in the genomes of a hyperdiverse lineage of mushroom-forming fungi.</title>
        <authorList>
            <person name="Looney B."/>
            <person name="Miyauchi S."/>
            <person name="Morin E."/>
            <person name="Drula E."/>
            <person name="Courty P.E."/>
            <person name="Kohler A."/>
            <person name="Kuo A."/>
            <person name="LaButti K."/>
            <person name="Pangilinan J."/>
            <person name="Lipzen A."/>
            <person name="Riley R."/>
            <person name="Andreopoulos W."/>
            <person name="He G."/>
            <person name="Johnson J."/>
            <person name="Nolan M."/>
            <person name="Tritt A."/>
            <person name="Barry K.W."/>
            <person name="Grigoriev I.V."/>
            <person name="Nagy L.G."/>
            <person name="Hibbett D."/>
            <person name="Henrissat B."/>
            <person name="Matheny P.B."/>
            <person name="Labbe J."/>
            <person name="Martin F.M."/>
        </authorList>
    </citation>
    <scope>NUCLEOTIDE SEQUENCE</scope>
    <source>
        <strain evidence="1">EC-137</strain>
    </source>
</reference>
<comment type="caution">
    <text evidence="1">The sequence shown here is derived from an EMBL/GenBank/DDBJ whole genome shotgun (WGS) entry which is preliminary data.</text>
</comment>
<name>A0ACB8QJ43_9AGAM</name>
<evidence type="ECO:0000313" key="1">
    <source>
        <dbReference type="EMBL" id="KAI0031652.1"/>
    </source>
</evidence>
<protein>
    <submittedName>
        <fullName evidence="1">Uncharacterized protein</fullName>
    </submittedName>
</protein>
<gene>
    <name evidence="1" type="ORF">K488DRAFT_51681</name>
</gene>
<accession>A0ACB8QJ43</accession>
<dbReference type="Proteomes" id="UP000814128">
    <property type="component" value="Unassembled WGS sequence"/>
</dbReference>